<reference evidence="9" key="1">
    <citation type="submission" date="2013-12" db="EMBL/GenBank/DDBJ databases">
        <title>The Genome Sequence of Aphanomyces invadans NJM9701.</title>
        <authorList>
            <consortium name="The Broad Institute Genomics Platform"/>
            <person name="Russ C."/>
            <person name="Tyler B."/>
            <person name="van West P."/>
            <person name="Dieguez-Uribeondo J."/>
            <person name="Young S.K."/>
            <person name="Zeng Q."/>
            <person name="Gargeya S."/>
            <person name="Fitzgerald M."/>
            <person name="Abouelleil A."/>
            <person name="Alvarado L."/>
            <person name="Chapman S.B."/>
            <person name="Gainer-Dewar J."/>
            <person name="Goldberg J."/>
            <person name="Griggs A."/>
            <person name="Gujja S."/>
            <person name="Hansen M."/>
            <person name="Howarth C."/>
            <person name="Imamovic A."/>
            <person name="Ireland A."/>
            <person name="Larimer J."/>
            <person name="McCowan C."/>
            <person name="Murphy C."/>
            <person name="Pearson M."/>
            <person name="Poon T.W."/>
            <person name="Priest M."/>
            <person name="Roberts A."/>
            <person name="Saif S."/>
            <person name="Shea T."/>
            <person name="Sykes S."/>
            <person name="Wortman J."/>
            <person name="Nusbaum C."/>
            <person name="Birren B."/>
        </authorList>
    </citation>
    <scope>NUCLEOTIDE SEQUENCE [LARGE SCALE GENOMIC DNA]</scope>
    <source>
        <strain evidence="9">NJM9701</strain>
    </source>
</reference>
<protein>
    <recommendedName>
        <fullName evidence="10">FYVE-type domain-containing protein</fullName>
    </recommendedName>
</protein>
<feature type="coiled-coil region" evidence="5">
    <location>
        <begin position="750"/>
        <end position="794"/>
    </location>
</feature>
<evidence type="ECO:0008006" key="10">
    <source>
        <dbReference type="Google" id="ProtNLM"/>
    </source>
</evidence>
<dbReference type="Gene3D" id="3.30.530.20">
    <property type="match status" value="1"/>
</dbReference>
<evidence type="ECO:0000259" key="8">
    <source>
        <dbReference type="PROSITE" id="PS50178"/>
    </source>
</evidence>
<dbReference type="SUPFAM" id="SSF55961">
    <property type="entry name" value="Bet v1-like"/>
    <property type="match status" value="1"/>
</dbReference>
<feature type="compositionally biased region" description="Polar residues" evidence="6">
    <location>
        <begin position="491"/>
        <end position="527"/>
    </location>
</feature>
<feature type="region of interest" description="Disordered" evidence="6">
    <location>
        <begin position="214"/>
        <end position="235"/>
    </location>
</feature>
<dbReference type="Gene3D" id="3.30.40.10">
    <property type="entry name" value="Zinc/RING finger domain, C3HC4 (zinc finger)"/>
    <property type="match status" value="1"/>
</dbReference>
<feature type="compositionally biased region" description="Polar residues" evidence="6">
    <location>
        <begin position="426"/>
        <end position="438"/>
    </location>
</feature>
<name>A0A024UPJ0_9STRA</name>
<dbReference type="PROSITE" id="PS01159">
    <property type="entry name" value="WW_DOMAIN_1"/>
    <property type="match status" value="1"/>
</dbReference>
<dbReference type="InterPro" id="IPR023393">
    <property type="entry name" value="START-like_dom_sf"/>
</dbReference>
<dbReference type="InterPro" id="IPR052727">
    <property type="entry name" value="Rab4/Rab5_effector"/>
</dbReference>
<dbReference type="AlphaFoldDB" id="A0A024UPJ0"/>
<dbReference type="CDD" id="cd15745">
    <property type="entry name" value="FYVE_RUFY4"/>
    <property type="match status" value="1"/>
</dbReference>
<sequence>MTIPPPPRQSAIAEALSSLSPLKRDEIAAYINYIDDAVDNALCLINGLGNIRWQPVKQKADVVISRAADDVNSLSNQSAVRTVCTVNASFDEMMDHLITETTEVFREREAALYGAEFLDGAVLHVLHPRDFSSEYTSQRFVCIKWHCLKAVAAPTKPRDYVYIELVDSFVDDQNVRVGLRLSKSIDLYGFPSLEESHRFVRAKTFTLHTFHSLDSNSNPTSRASVLSNGSSSSSPLSSFQVELRSMILGDHAGKLPAWVVNKMSDLAALRGQCIRDYFEQMRLSTLQWVPPHHFVPASKRSFCVICTRGFSLVRKKYNCQACGEVVCNQCSLVQLIGPKRTKTRVCVWCNIQARSTALQCSGSTAAFFSNQSIASRPSSAGSFLSPHNNNSMSSRPSNSLLPTNLRGSSSSSMASTARASDKLSSDGPSYNHSQSHPDWQNHHYVAVNPNLPTTTYRRSQSEMYDPMHRHGSFGPSTTPTSTSHVQRDSNGRISDNMRFTTSTTRTSVASNASTRPSTNANQDSTLASDMEQAVPPREGLDLGVSHIKQTAISIPTPPSSLCLLDMNVSIVQPQTNQDLGRLSEALSDVTVRNSDMSERMSELDVDAYDDDFHHRHDVVAEECDMNWSSFVDALAHPVHAVAPIPDDNEVDDDGRGDDDVDLDCRPSHLAAEDYLEATRMTLAEIDRGMTSVKESVHLTAAKLEEQEQGVMTRMSIAATDFQPPPSQPLYPRAVSSVMDTPPDVENLFVVLKLNADIDRLQHKMETVQEGTIQLNQVNEAMNEKIHTLEKVESEKAIAVATTSPDETSSAVVVPPTLMDAMDRINENFKQLQHQMERVQETSTKVLDVKLADSPVLPPPPSLVKESSVESTSLHDGVPPYPESSRGGFVSFLEDSSFTPAAPTDADDNHPEGWTSVHSKVSGKMYYYNPSCGKTSWTMPEEDDMAATNNYVVL</sequence>
<gene>
    <name evidence="9" type="ORF">H310_02203</name>
</gene>
<organism evidence="9">
    <name type="scientific">Aphanomyces invadans</name>
    <dbReference type="NCBI Taxonomy" id="157072"/>
    <lineage>
        <taxon>Eukaryota</taxon>
        <taxon>Sar</taxon>
        <taxon>Stramenopiles</taxon>
        <taxon>Oomycota</taxon>
        <taxon>Saprolegniomycetes</taxon>
        <taxon>Saprolegniales</taxon>
        <taxon>Verrucalvaceae</taxon>
        <taxon>Aphanomyces</taxon>
    </lineage>
</organism>
<feature type="region of interest" description="Disordered" evidence="6">
    <location>
        <begin position="465"/>
        <end position="532"/>
    </location>
</feature>
<dbReference type="Pfam" id="PF01363">
    <property type="entry name" value="FYVE"/>
    <property type="match status" value="1"/>
</dbReference>
<dbReference type="InterPro" id="IPR013083">
    <property type="entry name" value="Znf_RING/FYVE/PHD"/>
</dbReference>
<feature type="region of interest" description="Disordered" evidence="6">
    <location>
        <begin position="379"/>
        <end position="441"/>
    </location>
</feature>
<feature type="compositionally biased region" description="Low complexity" evidence="6">
    <location>
        <begin position="221"/>
        <end position="235"/>
    </location>
</feature>
<feature type="compositionally biased region" description="Low complexity" evidence="6">
    <location>
        <begin position="472"/>
        <end position="483"/>
    </location>
</feature>
<dbReference type="RefSeq" id="XP_008863855.1">
    <property type="nucleotide sequence ID" value="XM_008865633.1"/>
</dbReference>
<keyword evidence="3" id="KW-0862">Zinc</keyword>
<dbReference type="GeneID" id="20079253"/>
<dbReference type="EMBL" id="KI913954">
    <property type="protein sequence ID" value="ETW07762.1"/>
    <property type="molecule type" value="Genomic_DNA"/>
</dbReference>
<dbReference type="PROSITE" id="PS50178">
    <property type="entry name" value="ZF_FYVE"/>
    <property type="match status" value="1"/>
</dbReference>
<dbReference type="GO" id="GO:0008270">
    <property type="term" value="F:zinc ion binding"/>
    <property type="evidence" value="ECO:0007669"/>
    <property type="project" value="UniProtKB-KW"/>
</dbReference>
<feature type="compositionally biased region" description="Low complexity" evidence="6">
    <location>
        <begin position="385"/>
        <end position="399"/>
    </location>
</feature>
<evidence type="ECO:0000256" key="1">
    <source>
        <dbReference type="ARBA" id="ARBA00022723"/>
    </source>
</evidence>
<dbReference type="OrthoDB" id="75364at2759"/>
<evidence type="ECO:0000256" key="2">
    <source>
        <dbReference type="ARBA" id="ARBA00022771"/>
    </source>
</evidence>
<keyword evidence="1" id="KW-0479">Metal-binding</keyword>
<dbReference type="SUPFAM" id="SSF51045">
    <property type="entry name" value="WW domain"/>
    <property type="match status" value="1"/>
</dbReference>
<evidence type="ECO:0000256" key="5">
    <source>
        <dbReference type="SAM" id="Coils"/>
    </source>
</evidence>
<feature type="domain" description="FYVE-type" evidence="8">
    <location>
        <begin position="297"/>
        <end position="354"/>
    </location>
</feature>
<dbReference type="eggNOG" id="ENOG502QRT2">
    <property type="taxonomic scope" value="Eukaryota"/>
</dbReference>
<dbReference type="PROSITE" id="PS50020">
    <property type="entry name" value="WW_DOMAIN_2"/>
    <property type="match status" value="1"/>
</dbReference>
<evidence type="ECO:0000256" key="6">
    <source>
        <dbReference type="SAM" id="MobiDB-lite"/>
    </source>
</evidence>
<feature type="domain" description="WW" evidence="7">
    <location>
        <begin position="907"/>
        <end position="941"/>
    </location>
</feature>
<dbReference type="SMART" id="SM00456">
    <property type="entry name" value="WW"/>
    <property type="match status" value="1"/>
</dbReference>
<dbReference type="VEuPathDB" id="FungiDB:H310_02203"/>
<accession>A0A024UPJ0</accession>
<proteinExistence type="predicted"/>
<feature type="region of interest" description="Disordered" evidence="6">
    <location>
        <begin position="851"/>
        <end position="880"/>
    </location>
</feature>
<evidence type="ECO:0000259" key="7">
    <source>
        <dbReference type="PROSITE" id="PS50020"/>
    </source>
</evidence>
<evidence type="ECO:0000256" key="4">
    <source>
        <dbReference type="PROSITE-ProRule" id="PRU00091"/>
    </source>
</evidence>
<evidence type="ECO:0000313" key="9">
    <source>
        <dbReference type="EMBL" id="ETW07762.1"/>
    </source>
</evidence>
<dbReference type="InterPro" id="IPR001202">
    <property type="entry name" value="WW_dom"/>
</dbReference>
<dbReference type="InterPro" id="IPR000306">
    <property type="entry name" value="Znf_FYVE"/>
</dbReference>
<dbReference type="InterPro" id="IPR036020">
    <property type="entry name" value="WW_dom_sf"/>
</dbReference>
<evidence type="ECO:0000256" key="3">
    <source>
        <dbReference type="ARBA" id="ARBA00022833"/>
    </source>
</evidence>
<dbReference type="SMART" id="SM00064">
    <property type="entry name" value="FYVE"/>
    <property type="match status" value="1"/>
</dbReference>
<keyword evidence="2 4" id="KW-0863">Zinc-finger</keyword>
<dbReference type="InterPro" id="IPR011011">
    <property type="entry name" value="Znf_FYVE_PHD"/>
</dbReference>
<dbReference type="Gene3D" id="2.20.70.10">
    <property type="match status" value="1"/>
</dbReference>
<dbReference type="InterPro" id="IPR017455">
    <property type="entry name" value="Znf_FYVE-rel"/>
</dbReference>
<feature type="compositionally biased region" description="Low complexity" evidence="6">
    <location>
        <begin position="408"/>
        <end position="418"/>
    </location>
</feature>
<dbReference type="PANTHER" id="PTHR13510:SF44">
    <property type="entry name" value="RABENOSYN-5"/>
    <property type="match status" value="1"/>
</dbReference>
<dbReference type="SUPFAM" id="SSF57903">
    <property type="entry name" value="FYVE/PHD zinc finger"/>
    <property type="match status" value="1"/>
</dbReference>
<keyword evidence="5" id="KW-0175">Coiled coil</keyword>
<dbReference type="CDD" id="cd00201">
    <property type="entry name" value="WW"/>
    <property type="match status" value="1"/>
</dbReference>
<dbReference type="PANTHER" id="PTHR13510">
    <property type="entry name" value="FYVE-FINGER-CONTAINING RAB5 EFFECTOR PROTEIN RABENOSYN-5-RELATED"/>
    <property type="match status" value="1"/>
</dbReference>